<dbReference type="SUPFAM" id="SSF55331">
    <property type="entry name" value="Tautomerase/MIF"/>
    <property type="match status" value="1"/>
</dbReference>
<dbReference type="PANTHER" id="PTHR38460:SF1">
    <property type="entry name" value="TAUTOMERASE YOLI-RELATED"/>
    <property type="match status" value="1"/>
</dbReference>
<dbReference type="Gene3D" id="3.30.429.10">
    <property type="entry name" value="Macrophage Migration Inhibitory Factor"/>
    <property type="match status" value="1"/>
</dbReference>
<reference evidence="1" key="1">
    <citation type="journal article" date="2014" name="Int. J. Syst. Evol. Microbiol.">
        <title>Complete genome sequence of Corynebacterium casei LMG S-19264T (=DSM 44701T), isolated from a smear-ripened cheese.</title>
        <authorList>
            <consortium name="US DOE Joint Genome Institute (JGI-PGF)"/>
            <person name="Walter F."/>
            <person name="Albersmeier A."/>
            <person name="Kalinowski J."/>
            <person name="Ruckert C."/>
        </authorList>
    </citation>
    <scope>NUCLEOTIDE SEQUENCE</scope>
    <source>
        <strain evidence="1">VKM B-2347</strain>
    </source>
</reference>
<sequence length="143" mass="16299">MLAVAMELFLEEKDMPLLRFDMLEGRSDEDLSRLLDAAHGAMLEAFKVPTRDRYQIVHEHKPSRVRIEDTGLGIDRSDKVILVSVTTRPRPVEQKQAFYRLLCEALQRDCGIGSNDVMVNFVENTDADWSFGRGEAQFLIGDL</sequence>
<dbReference type="InterPro" id="IPR037479">
    <property type="entry name" value="Tauto_MSAD"/>
</dbReference>
<organism evidence="1 2">
    <name type="scientific">Hansschlegelia plantiphila</name>
    <dbReference type="NCBI Taxonomy" id="374655"/>
    <lineage>
        <taxon>Bacteria</taxon>
        <taxon>Pseudomonadati</taxon>
        <taxon>Pseudomonadota</taxon>
        <taxon>Alphaproteobacteria</taxon>
        <taxon>Hyphomicrobiales</taxon>
        <taxon>Methylopilaceae</taxon>
        <taxon>Hansschlegelia</taxon>
    </lineage>
</organism>
<evidence type="ECO:0000313" key="2">
    <source>
        <dbReference type="Proteomes" id="UP001143372"/>
    </source>
</evidence>
<name>A0A9W6MWE8_9HYPH</name>
<dbReference type="InterPro" id="IPR014347">
    <property type="entry name" value="Tautomerase/MIF_sf"/>
</dbReference>
<dbReference type="AlphaFoldDB" id="A0A9W6MWE8"/>
<gene>
    <name evidence="1" type="primary">yrdN</name>
    <name evidence="1" type="ORF">GCM10008179_25740</name>
</gene>
<dbReference type="Pfam" id="PF14552">
    <property type="entry name" value="Tautomerase_2"/>
    <property type="match status" value="1"/>
</dbReference>
<accession>A0A9W6MWE8</accession>
<dbReference type="EMBL" id="BSFI01000008">
    <property type="protein sequence ID" value="GLK68936.1"/>
    <property type="molecule type" value="Genomic_DNA"/>
</dbReference>
<dbReference type="Proteomes" id="UP001143372">
    <property type="component" value="Unassembled WGS sequence"/>
</dbReference>
<protein>
    <submittedName>
        <fullName evidence="1">Tautomerase YrdN</fullName>
    </submittedName>
</protein>
<keyword evidence="2" id="KW-1185">Reference proteome</keyword>
<dbReference type="PANTHER" id="PTHR38460">
    <property type="entry name" value="TAUTOMERASE YOLI-RELATED"/>
    <property type="match status" value="1"/>
</dbReference>
<proteinExistence type="predicted"/>
<reference evidence="1" key="2">
    <citation type="submission" date="2023-01" db="EMBL/GenBank/DDBJ databases">
        <authorList>
            <person name="Sun Q."/>
            <person name="Evtushenko L."/>
        </authorList>
    </citation>
    <scope>NUCLEOTIDE SEQUENCE</scope>
    <source>
        <strain evidence="1">VKM B-2347</strain>
    </source>
</reference>
<evidence type="ECO:0000313" key="1">
    <source>
        <dbReference type="EMBL" id="GLK68936.1"/>
    </source>
</evidence>
<comment type="caution">
    <text evidence="1">The sequence shown here is derived from an EMBL/GenBank/DDBJ whole genome shotgun (WGS) entry which is preliminary data.</text>
</comment>